<gene>
    <name evidence="2" type="ORF">PN457_11015</name>
</gene>
<reference evidence="2 3" key="1">
    <citation type="submission" date="2023-01" db="EMBL/GenBank/DDBJ databases">
        <title>Genomes from the Australian National Cyanobacteria Reference Collection.</title>
        <authorList>
            <person name="Willis A."/>
            <person name="Lee E.M.F."/>
        </authorList>
    </citation>
    <scope>NUCLEOTIDE SEQUENCE [LARGE SCALE GENOMIC DNA]</scope>
    <source>
        <strain evidence="2 3">CS-1033</strain>
    </source>
</reference>
<protein>
    <submittedName>
        <fullName evidence="2">Glucose-inhibited division protein A</fullName>
    </submittedName>
</protein>
<name>A0ABT5AV10_9CYAN</name>
<keyword evidence="1" id="KW-0812">Transmembrane</keyword>
<accession>A0ABT5AV10</accession>
<proteinExistence type="predicted"/>
<comment type="caution">
    <text evidence="2">The sequence shown here is derived from an EMBL/GenBank/DDBJ whole genome shotgun (WGS) entry which is preliminary data.</text>
</comment>
<dbReference type="Proteomes" id="UP001212499">
    <property type="component" value="Unassembled WGS sequence"/>
</dbReference>
<evidence type="ECO:0000313" key="3">
    <source>
        <dbReference type="Proteomes" id="UP001212499"/>
    </source>
</evidence>
<sequence>MEWSKIVAIITGAISVILAIAYLVLVQLLDYRDMKPAPVSELTPQQVIVALASNDAENLW</sequence>
<dbReference type="RefSeq" id="WP_271733360.1">
    <property type="nucleotide sequence ID" value="NZ_JANQDP010000129.1"/>
</dbReference>
<feature type="transmembrane region" description="Helical" evidence="1">
    <location>
        <begin position="6"/>
        <end position="25"/>
    </location>
</feature>
<dbReference type="EMBL" id="JAQMUH010000124">
    <property type="protein sequence ID" value="MDB9540185.1"/>
    <property type="molecule type" value="Genomic_DNA"/>
</dbReference>
<keyword evidence="1" id="KW-1133">Transmembrane helix</keyword>
<organism evidence="2 3">
    <name type="scientific">Anabaenopsis arnoldii</name>
    <dbReference type="NCBI Taxonomy" id="2152938"/>
    <lineage>
        <taxon>Bacteria</taxon>
        <taxon>Bacillati</taxon>
        <taxon>Cyanobacteriota</taxon>
        <taxon>Cyanophyceae</taxon>
        <taxon>Nostocales</taxon>
        <taxon>Nodulariaceae</taxon>
        <taxon>Anabaenopsis</taxon>
    </lineage>
</organism>
<keyword evidence="3" id="KW-1185">Reference proteome</keyword>
<keyword evidence="1" id="KW-0472">Membrane</keyword>
<evidence type="ECO:0000256" key="1">
    <source>
        <dbReference type="SAM" id="Phobius"/>
    </source>
</evidence>
<evidence type="ECO:0000313" key="2">
    <source>
        <dbReference type="EMBL" id="MDB9540185.1"/>
    </source>
</evidence>